<sequence>MSQQEYIPTQYYQQYMYRQSHGDEEDSYPGPYRLQNWCDVFWKAVMGCFIMTALGVITVMIRSMYEVYRAETWLSVLNLWYLVGFGAVFTGHDDIFASAGYGLLEFMLSMVKFVQ</sequence>
<evidence type="ECO:0000313" key="2">
    <source>
        <dbReference type="EMBL" id="OJJ59087.1"/>
    </source>
</evidence>
<organism evidence="2 3">
    <name type="scientific">Aspergillus sydowii CBS 593.65</name>
    <dbReference type="NCBI Taxonomy" id="1036612"/>
    <lineage>
        <taxon>Eukaryota</taxon>
        <taxon>Fungi</taxon>
        <taxon>Dikarya</taxon>
        <taxon>Ascomycota</taxon>
        <taxon>Pezizomycotina</taxon>
        <taxon>Eurotiomycetes</taxon>
        <taxon>Eurotiomycetidae</taxon>
        <taxon>Eurotiales</taxon>
        <taxon>Aspergillaceae</taxon>
        <taxon>Aspergillus</taxon>
        <taxon>Aspergillus subgen. Nidulantes</taxon>
    </lineage>
</organism>
<reference evidence="3" key="1">
    <citation type="journal article" date="2017" name="Genome Biol.">
        <title>Comparative genomics reveals high biological diversity and specific adaptations in the industrially and medically important fungal genus Aspergillus.</title>
        <authorList>
            <person name="de Vries R.P."/>
            <person name="Riley R."/>
            <person name="Wiebenga A."/>
            <person name="Aguilar-Osorio G."/>
            <person name="Amillis S."/>
            <person name="Uchima C.A."/>
            <person name="Anderluh G."/>
            <person name="Asadollahi M."/>
            <person name="Askin M."/>
            <person name="Barry K."/>
            <person name="Battaglia E."/>
            <person name="Bayram O."/>
            <person name="Benocci T."/>
            <person name="Braus-Stromeyer S.A."/>
            <person name="Caldana C."/>
            <person name="Canovas D."/>
            <person name="Cerqueira G.C."/>
            <person name="Chen F."/>
            <person name="Chen W."/>
            <person name="Choi C."/>
            <person name="Clum A."/>
            <person name="Dos Santos R.A."/>
            <person name="Damasio A.R."/>
            <person name="Diallinas G."/>
            <person name="Emri T."/>
            <person name="Fekete E."/>
            <person name="Flipphi M."/>
            <person name="Freyberg S."/>
            <person name="Gallo A."/>
            <person name="Gournas C."/>
            <person name="Habgood R."/>
            <person name="Hainaut M."/>
            <person name="Harispe M.L."/>
            <person name="Henrissat B."/>
            <person name="Hilden K.S."/>
            <person name="Hope R."/>
            <person name="Hossain A."/>
            <person name="Karabika E."/>
            <person name="Karaffa L."/>
            <person name="Karanyi Z."/>
            <person name="Krasevec N."/>
            <person name="Kuo A."/>
            <person name="Kusch H."/>
            <person name="LaButti K."/>
            <person name="Lagendijk E.L."/>
            <person name="Lapidus A."/>
            <person name="Levasseur A."/>
            <person name="Lindquist E."/>
            <person name="Lipzen A."/>
            <person name="Logrieco A.F."/>
            <person name="MacCabe A."/>
            <person name="Maekelae M.R."/>
            <person name="Malavazi I."/>
            <person name="Melin P."/>
            <person name="Meyer V."/>
            <person name="Mielnichuk N."/>
            <person name="Miskei M."/>
            <person name="Molnar A.P."/>
            <person name="Mule G."/>
            <person name="Ngan C.Y."/>
            <person name="Orejas M."/>
            <person name="Orosz E."/>
            <person name="Ouedraogo J.P."/>
            <person name="Overkamp K.M."/>
            <person name="Park H.-S."/>
            <person name="Perrone G."/>
            <person name="Piumi F."/>
            <person name="Punt P.J."/>
            <person name="Ram A.F."/>
            <person name="Ramon A."/>
            <person name="Rauscher S."/>
            <person name="Record E."/>
            <person name="Riano-Pachon D.M."/>
            <person name="Robert V."/>
            <person name="Roehrig J."/>
            <person name="Ruller R."/>
            <person name="Salamov A."/>
            <person name="Salih N.S."/>
            <person name="Samson R.A."/>
            <person name="Sandor E."/>
            <person name="Sanguinetti M."/>
            <person name="Schuetze T."/>
            <person name="Sepcic K."/>
            <person name="Shelest E."/>
            <person name="Sherlock G."/>
            <person name="Sophianopoulou V."/>
            <person name="Squina F.M."/>
            <person name="Sun H."/>
            <person name="Susca A."/>
            <person name="Todd R.B."/>
            <person name="Tsang A."/>
            <person name="Unkles S.E."/>
            <person name="van de Wiele N."/>
            <person name="van Rossen-Uffink D."/>
            <person name="Oliveira J.V."/>
            <person name="Vesth T.C."/>
            <person name="Visser J."/>
            <person name="Yu J.-H."/>
            <person name="Zhou M."/>
            <person name="Andersen M.R."/>
            <person name="Archer D.B."/>
            <person name="Baker S.E."/>
            <person name="Benoit I."/>
            <person name="Brakhage A.A."/>
            <person name="Braus G.H."/>
            <person name="Fischer R."/>
            <person name="Frisvad J.C."/>
            <person name="Goldman G.H."/>
            <person name="Houbraken J."/>
            <person name="Oakley B."/>
            <person name="Pocsi I."/>
            <person name="Scazzocchio C."/>
            <person name="Seiboth B."/>
            <person name="vanKuyk P.A."/>
            <person name="Wortman J."/>
            <person name="Dyer P.S."/>
            <person name="Grigoriev I.V."/>
        </authorList>
    </citation>
    <scope>NUCLEOTIDE SEQUENCE [LARGE SCALE GENOMIC DNA]</scope>
    <source>
        <strain evidence="3">CBS 593.65</strain>
    </source>
</reference>
<dbReference type="GeneID" id="63768296"/>
<keyword evidence="1" id="KW-1133">Transmembrane helix</keyword>
<gene>
    <name evidence="2" type="ORF">ASPSYDRAFT_89805</name>
</gene>
<accession>A0A1L9TI34</accession>
<keyword evidence="3" id="KW-1185">Reference proteome</keyword>
<evidence type="ECO:0000256" key="1">
    <source>
        <dbReference type="SAM" id="Phobius"/>
    </source>
</evidence>
<dbReference type="Proteomes" id="UP000184356">
    <property type="component" value="Unassembled WGS sequence"/>
</dbReference>
<keyword evidence="1" id="KW-0472">Membrane</keyword>
<dbReference type="VEuPathDB" id="FungiDB:ASPSYDRAFT_89805"/>
<evidence type="ECO:0000313" key="3">
    <source>
        <dbReference type="Proteomes" id="UP000184356"/>
    </source>
</evidence>
<name>A0A1L9TI34_9EURO</name>
<feature type="transmembrane region" description="Helical" evidence="1">
    <location>
        <begin position="40"/>
        <end position="61"/>
    </location>
</feature>
<protein>
    <submittedName>
        <fullName evidence="2">Uncharacterized protein</fullName>
    </submittedName>
</protein>
<keyword evidence="1" id="KW-0812">Transmembrane</keyword>
<proteinExistence type="predicted"/>
<dbReference type="EMBL" id="KV878586">
    <property type="protein sequence ID" value="OJJ59087.1"/>
    <property type="molecule type" value="Genomic_DNA"/>
</dbReference>
<dbReference type="RefSeq" id="XP_040702893.1">
    <property type="nucleotide sequence ID" value="XM_040852223.1"/>
</dbReference>
<dbReference type="AlphaFoldDB" id="A0A1L9TI34"/>